<dbReference type="EMBL" id="WTXG01000003">
    <property type="protein sequence ID" value="KAI0306378.1"/>
    <property type="molecule type" value="Genomic_DNA"/>
</dbReference>
<gene>
    <name evidence="3" type="ORF">B0F90DRAFT_1923218</name>
</gene>
<dbReference type="InterPro" id="IPR019350">
    <property type="entry name" value="RNA_pol_I-sp_TIF_RRN6-like"/>
</dbReference>
<dbReference type="Pfam" id="PF10214">
    <property type="entry name" value="Rrn6_beta-prop"/>
    <property type="match status" value="1"/>
</dbReference>
<dbReference type="PANTHER" id="PTHR28221:SF2">
    <property type="entry name" value="RNA POLYMERASE I-SPECIFIC TRANSCRIPTION INITIATION FACTOR RRN6"/>
    <property type="match status" value="1"/>
</dbReference>
<name>A0AAD4MA64_9AGAM</name>
<evidence type="ECO:0000313" key="3">
    <source>
        <dbReference type="EMBL" id="KAI0306378.1"/>
    </source>
</evidence>
<feature type="domain" description="RRN6 beta-propeller" evidence="2">
    <location>
        <begin position="130"/>
        <end position="438"/>
    </location>
</feature>
<evidence type="ECO:0000313" key="4">
    <source>
        <dbReference type="Proteomes" id="UP001203297"/>
    </source>
</evidence>
<feature type="region of interest" description="Disordered" evidence="1">
    <location>
        <begin position="833"/>
        <end position="853"/>
    </location>
</feature>
<accession>A0AAD4MA64</accession>
<evidence type="ECO:0000259" key="2">
    <source>
        <dbReference type="Pfam" id="PF10214"/>
    </source>
</evidence>
<sequence length="853" mass="94831">MDTWPATATQKEKTLKGKGKARAVPLSYPLLEGGALTSATLSERHGRLEWITPQNRSSSRKLICSEKALLTFPATRSPQPRPQTASWSQRAEHGAQFLRTRYPDVDVPAELIREQVGVEARLEDSLRVFDPLIGDLVSSIHLSDGSKKRWSFIAFPMGENGCDLNFSNIEFFVGGDIITEPSHYPAKTFETPICQIVSSPVSSDPGGVMAVRTFSSSSLFSLSLPMSRPSKKTTFIEVKEINSFNRSSLNGRVAVDVQLHGSLHHAVLVNDQGDVFRYTLHHNDKLVKVYEGVSAIDSPNDGFWRIALSEHPETCFLMSSKSMQLIDFRTSERGVQLYSAVQSPDVLTSIACDPDDGLSRLVTTNELLWVDPRIHTRPILAWKHEREYDRTLSSHAVCIKDPKLTVLSSRNNGLLTVYDVSGDKDGPVQSHVLPYSLSCPFPRGRHAGFYVIHPHPESGNTTSASLLQLTSRGGVYQSVLTLCQGQCETQSSSARIDRSWSSAIHRLNTTSSSQKPDVGKLGARAMQEIDFRQVYQRLFSPLDPTEAVYPAENASAVYQTLDAMPLFWQEASTTHECMLTTFDIAFRSGEEPVHASRADFLTQSALSSRRGFRALAQGRVPLETLIKGAAWHFNLEPTLQKFVPDISGDMESIMEQLSKYDLILDDYRSGSSLRRESEAREQLAVDLVLSTHVFSGQAFENLKVERTEEDRFETMSRAAQAMTLSEKGLPSVHFGYLNPIPPIEDPSLLTLWVKRQQAWNYRLGSTCSCQNGTSALIPNDTHIMTHTMTISGGSWSYFSHSYFYTKARRQGTDAEDAIPASNTDWDHCTTRRYAFSGDPGDPSQGDIQLTAGD</sequence>
<dbReference type="Proteomes" id="UP001203297">
    <property type="component" value="Unassembled WGS sequence"/>
</dbReference>
<evidence type="ECO:0000256" key="1">
    <source>
        <dbReference type="SAM" id="MobiDB-lite"/>
    </source>
</evidence>
<proteinExistence type="predicted"/>
<dbReference type="AlphaFoldDB" id="A0AAD4MA64"/>
<comment type="caution">
    <text evidence="3">The sequence shown here is derived from an EMBL/GenBank/DDBJ whole genome shotgun (WGS) entry which is preliminary data.</text>
</comment>
<dbReference type="PANTHER" id="PTHR28221">
    <property type="entry name" value="RNA POLYMERASE I-SPECIFIC TRANSCRIPTION INITIATION FACTOR RRN6"/>
    <property type="match status" value="1"/>
</dbReference>
<keyword evidence="4" id="KW-1185">Reference proteome</keyword>
<dbReference type="InterPro" id="IPR048535">
    <property type="entry name" value="RRN6_beta-prop"/>
</dbReference>
<reference evidence="3" key="1">
    <citation type="journal article" date="2022" name="New Phytol.">
        <title>Evolutionary transition to the ectomycorrhizal habit in the genomes of a hyperdiverse lineage of mushroom-forming fungi.</title>
        <authorList>
            <person name="Looney B."/>
            <person name="Miyauchi S."/>
            <person name="Morin E."/>
            <person name="Drula E."/>
            <person name="Courty P.E."/>
            <person name="Kohler A."/>
            <person name="Kuo A."/>
            <person name="LaButti K."/>
            <person name="Pangilinan J."/>
            <person name="Lipzen A."/>
            <person name="Riley R."/>
            <person name="Andreopoulos W."/>
            <person name="He G."/>
            <person name="Johnson J."/>
            <person name="Nolan M."/>
            <person name="Tritt A."/>
            <person name="Barry K.W."/>
            <person name="Grigoriev I.V."/>
            <person name="Nagy L.G."/>
            <person name="Hibbett D."/>
            <person name="Henrissat B."/>
            <person name="Matheny P.B."/>
            <person name="Labbe J."/>
            <person name="Martin F.M."/>
        </authorList>
    </citation>
    <scope>NUCLEOTIDE SEQUENCE</scope>
    <source>
        <strain evidence="3">BPL690</strain>
    </source>
</reference>
<organism evidence="3 4">
    <name type="scientific">Multifurca ochricompacta</name>
    <dbReference type="NCBI Taxonomy" id="376703"/>
    <lineage>
        <taxon>Eukaryota</taxon>
        <taxon>Fungi</taxon>
        <taxon>Dikarya</taxon>
        <taxon>Basidiomycota</taxon>
        <taxon>Agaricomycotina</taxon>
        <taxon>Agaricomycetes</taxon>
        <taxon>Russulales</taxon>
        <taxon>Russulaceae</taxon>
        <taxon>Multifurca</taxon>
    </lineage>
</organism>
<protein>
    <recommendedName>
        <fullName evidence="2">RRN6 beta-propeller domain-containing protein</fullName>
    </recommendedName>
</protein>